<dbReference type="GO" id="GO:0047804">
    <property type="term" value="F:cysteine-S-conjugate beta-lyase activity"/>
    <property type="evidence" value="ECO:0007669"/>
    <property type="project" value="UniProtKB-EC"/>
</dbReference>
<dbReference type="NCBIfam" id="TIGR04350">
    <property type="entry name" value="C_S_lyase_PatB"/>
    <property type="match status" value="1"/>
</dbReference>
<sequence>MKYNFDQVTDRSHTDATKWYVVQETLDIPDVTPLWIADMDFAVSDPIQAALKKRMECPAYGYTERGPIYTQVMADWFNRRYQYGADPEMMMMSTGVMYSVSAAIRLFSQEGDKILIPTPAYEPFVDKTLSNRRVPTLCPMHEEDGYYTLDFEDMEKKIDEQTKIFILCNPQNPTGRVYTKTELEQIAAFCEKHQLKIIADEIHADFVFDGQFTPIININDYTRQNTIACVSCTKSFNLAGLKISGVIIKNPELFQAFKAEAVNVGIASINIFALEAMKAAYQFSEDWMDQLLEYIKANRDYADEFFRTRLPMIKTRKPEGTYFFWLDMRDCGIEWEKLNQTCIEEGHVYLSEGKFFGEDYLGFERLNLASPRAQLQTGLEKLEKMVLAHQK</sequence>
<dbReference type="PANTHER" id="PTHR43525">
    <property type="entry name" value="PROTEIN MALY"/>
    <property type="match status" value="1"/>
</dbReference>
<dbReference type="InterPro" id="IPR015422">
    <property type="entry name" value="PyrdxlP-dep_Trfase_small"/>
</dbReference>
<evidence type="ECO:0000256" key="1">
    <source>
        <dbReference type="ARBA" id="ARBA00001933"/>
    </source>
</evidence>
<organism evidence="7 8">
    <name type="scientific">Holdemania filiformis</name>
    <dbReference type="NCBI Taxonomy" id="61171"/>
    <lineage>
        <taxon>Bacteria</taxon>
        <taxon>Bacillati</taxon>
        <taxon>Bacillota</taxon>
        <taxon>Erysipelotrichia</taxon>
        <taxon>Erysipelotrichales</taxon>
        <taxon>Erysipelotrichaceae</taxon>
        <taxon>Holdemania</taxon>
    </lineage>
</organism>
<comment type="cofactor">
    <cofactor evidence="1">
        <name>pyridoxal 5'-phosphate</name>
        <dbReference type="ChEBI" id="CHEBI:597326"/>
    </cofactor>
</comment>
<dbReference type="InterPro" id="IPR015421">
    <property type="entry name" value="PyrdxlP-dep_Trfase_major"/>
</dbReference>
<dbReference type="CDD" id="cd00609">
    <property type="entry name" value="AAT_like"/>
    <property type="match status" value="1"/>
</dbReference>
<dbReference type="Pfam" id="PF00155">
    <property type="entry name" value="Aminotran_1_2"/>
    <property type="match status" value="1"/>
</dbReference>
<feature type="domain" description="Aminotransferase class I/classII large" evidence="6">
    <location>
        <begin position="53"/>
        <end position="382"/>
    </location>
</feature>
<dbReference type="InterPro" id="IPR027619">
    <property type="entry name" value="C-S_lyase_PatB-like"/>
</dbReference>
<accession>A0A412FGF9</accession>
<dbReference type="Gene3D" id="3.90.1150.10">
    <property type="entry name" value="Aspartate Aminotransferase, domain 1"/>
    <property type="match status" value="1"/>
</dbReference>
<dbReference type="AlphaFoldDB" id="A0A412FGF9"/>
<dbReference type="InterPro" id="IPR015424">
    <property type="entry name" value="PyrdxlP-dep_Trfase"/>
</dbReference>
<gene>
    <name evidence="7" type="ORF">DWY25_17105</name>
</gene>
<name>A0A412FGF9_9FIRM</name>
<evidence type="ECO:0000313" key="7">
    <source>
        <dbReference type="EMBL" id="RGR67273.1"/>
    </source>
</evidence>
<evidence type="ECO:0000256" key="4">
    <source>
        <dbReference type="ARBA" id="ARBA00023239"/>
    </source>
</evidence>
<dbReference type="SUPFAM" id="SSF53383">
    <property type="entry name" value="PLP-dependent transferases"/>
    <property type="match status" value="1"/>
</dbReference>
<evidence type="ECO:0000259" key="6">
    <source>
        <dbReference type="Pfam" id="PF00155"/>
    </source>
</evidence>
<dbReference type="EC" id="4.4.1.13" evidence="2"/>
<keyword evidence="8" id="KW-1185">Reference proteome</keyword>
<evidence type="ECO:0000256" key="3">
    <source>
        <dbReference type="ARBA" id="ARBA00022898"/>
    </source>
</evidence>
<dbReference type="InterPro" id="IPR051798">
    <property type="entry name" value="Class-II_PLP-Dep_Aminotrans"/>
</dbReference>
<evidence type="ECO:0000256" key="2">
    <source>
        <dbReference type="ARBA" id="ARBA00012224"/>
    </source>
</evidence>
<dbReference type="GO" id="GO:0030170">
    <property type="term" value="F:pyridoxal phosphate binding"/>
    <property type="evidence" value="ECO:0007669"/>
    <property type="project" value="InterPro"/>
</dbReference>
<dbReference type="RefSeq" id="WP_006059815.1">
    <property type="nucleotide sequence ID" value="NZ_CABJCV010000033.1"/>
</dbReference>
<dbReference type="EMBL" id="QRUP01000033">
    <property type="protein sequence ID" value="RGR67273.1"/>
    <property type="molecule type" value="Genomic_DNA"/>
</dbReference>
<dbReference type="Proteomes" id="UP000284178">
    <property type="component" value="Unassembled WGS sequence"/>
</dbReference>
<evidence type="ECO:0000256" key="5">
    <source>
        <dbReference type="ARBA" id="ARBA00037974"/>
    </source>
</evidence>
<proteinExistence type="inferred from homology"/>
<comment type="caution">
    <text evidence="7">The sequence shown here is derived from an EMBL/GenBank/DDBJ whole genome shotgun (WGS) entry which is preliminary data.</text>
</comment>
<dbReference type="Gene3D" id="3.40.640.10">
    <property type="entry name" value="Type I PLP-dependent aspartate aminotransferase-like (Major domain)"/>
    <property type="match status" value="1"/>
</dbReference>
<evidence type="ECO:0000313" key="8">
    <source>
        <dbReference type="Proteomes" id="UP000284178"/>
    </source>
</evidence>
<keyword evidence="4 7" id="KW-0456">Lyase</keyword>
<protein>
    <recommendedName>
        <fullName evidence="2">cysteine-S-conjugate beta-lyase</fullName>
        <ecNumber evidence="2">4.4.1.13</ecNumber>
    </recommendedName>
</protein>
<dbReference type="GeneID" id="83017116"/>
<comment type="similarity">
    <text evidence="5">Belongs to the class-II pyridoxal-phosphate-dependent aminotransferase family. MalY/PatB cystathionine beta-lyase subfamily.</text>
</comment>
<keyword evidence="3" id="KW-0663">Pyridoxal phosphate</keyword>
<reference evidence="7 8" key="1">
    <citation type="submission" date="2018-08" db="EMBL/GenBank/DDBJ databases">
        <title>A genome reference for cultivated species of the human gut microbiota.</title>
        <authorList>
            <person name="Zou Y."/>
            <person name="Xue W."/>
            <person name="Luo G."/>
        </authorList>
    </citation>
    <scope>NUCLEOTIDE SEQUENCE [LARGE SCALE GENOMIC DNA]</scope>
    <source>
        <strain evidence="7 8">AF24-29</strain>
    </source>
</reference>
<dbReference type="InterPro" id="IPR004839">
    <property type="entry name" value="Aminotransferase_I/II_large"/>
</dbReference>
<dbReference type="PANTHER" id="PTHR43525:SF1">
    <property type="entry name" value="PROTEIN MALY"/>
    <property type="match status" value="1"/>
</dbReference>